<dbReference type="Pfam" id="PF00480">
    <property type="entry name" value="ROK"/>
    <property type="match status" value="1"/>
</dbReference>
<dbReference type="EC" id="2.7.1.2" evidence="2"/>
<evidence type="ECO:0000256" key="2">
    <source>
        <dbReference type="ARBA" id="ARBA00012323"/>
    </source>
</evidence>
<evidence type="ECO:0000256" key="7">
    <source>
        <dbReference type="ARBA" id="ARBA00022840"/>
    </source>
</evidence>
<evidence type="ECO:0000256" key="5">
    <source>
        <dbReference type="ARBA" id="ARBA00022741"/>
    </source>
</evidence>
<dbReference type="SUPFAM" id="SSF53067">
    <property type="entry name" value="Actin-like ATPase domain"/>
    <property type="match status" value="1"/>
</dbReference>
<gene>
    <name evidence="9" type="ORF">CLV34_2066</name>
</gene>
<comment type="similarity">
    <text evidence="1">Belongs to the ROK (NagC/XylR) family.</text>
</comment>
<dbReference type="InterPro" id="IPR049874">
    <property type="entry name" value="ROK_cs"/>
</dbReference>
<dbReference type="GO" id="GO:0005524">
    <property type="term" value="F:ATP binding"/>
    <property type="evidence" value="ECO:0007669"/>
    <property type="project" value="UniProtKB-KW"/>
</dbReference>
<keyword evidence="7" id="KW-0067">ATP-binding</keyword>
<comment type="caution">
    <text evidence="9">The sequence shown here is derived from an EMBL/GenBank/DDBJ whole genome shotgun (WGS) entry which is preliminary data.</text>
</comment>
<keyword evidence="4" id="KW-0808">Transferase</keyword>
<keyword evidence="5" id="KW-0547">Nucleotide-binding</keyword>
<dbReference type="InterPro" id="IPR043129">
    <property type="entry name" value="ATPase_NBD"/>
</dbReference>
<dbReference type="PANTHER" id="PTHR18964:SF173">
    <property type="entry name" value="GLUCOKINASE"/>
    <property type="match status" value="1"/>
</dbReference>
<sequence>MHAVGVDIGGTKIAAGVVDEEGRILAKTRRSTSPDDVASIDRAIAEVYEEFSEQYAVGAVGVAAAGFVSTDRNTVLFAPNIAWRDHAIGDAVRGLVGADVRVVVENDANAAGWAEFRFGAGRDAADMLMLTIGTGLGGAVVTDGKLVRGRWGFAAEVGHVRVVPDGHVCGCGHNGCWEQYASGSALVREARAAAVADPARAADLLRRAGGDPHAVSGPDVTAAAEAGDELARALIAELGRWIGEGAASMAAVLDPEIVVVGGGVADAGDLLFPSVNAGFLAQLSARGHRPEAPIVGATLGNDAGIVGAADLARQD</sequence>
<dbReference type="GO" id="GO:0006096">
    <property type="term" value="P:glycolytic process"/>
    <property type="evidence" value="ECO:0007669"/>
    <property type="project" value="InterPro"/>
</dbReference>
<reference evidence="9 10" key="1">
    <citation type="submission" date="2017-11" db="EMBL/GenBank/DDBJ databases">
        <title>Genomic Encyclopedia of Archaeal and Bacterial Type Strains, Phase II (KMG-II): From Individual Species to Whole Genera.</title>
        <authorList>
            <person name="Goeker M."/>
        </authorList>
    </citation>
    <scope>NUCLEOTIDE SEQUENCE [LARGE SCALE GENOMIC DNA]</scope>
    <source>
        <strain evidence="9 10">DSM 22413</strain>
    </source>
</reference>
<keyword evidence="10" id="KW-1185">Reference proteome</keyword>
<dbReference type="Proteomes" id="UP000231586">
    <property type="component" value="Unassembled WGS sequence"/>
</dbReference>
<organism evidence="9 10">
    <name type="scientific">Luteimicrobium subarcticum</name>
    <dbReference type="NCBI Taxonomy" id="620910"/>
    <lineage>
        <taxon>Bacteria</taxon>
        <taxon>Bacillati</taxon>
        <taxon>Actinomycetota</taxon>
        <taxon>Actinomycetes</taxon>
        <taxon>Micrococcales</taxon>
        <taxon>Luteimicrobium</taxon>
    </lineage>
</organism>
<protein>
    <recommendedName>
        <fullName evidence="3">Glucokinase</fullName>
        <ecNumber evidence="2">2.7.1.2</ecNumber>
    </recommendedName>
    <alternativeName>
        <fullName evidence="8">Glucose kinase</fullName>
    </alternativeName>
</protein>
<proteinExistence type="inferred from homology"/>
<dbReference type="AlphaFoldDB" id="A0A2M8WRC1"/>
<evidence type="ECO:0000313" key="10">
    <source>
        <dbReference type="Proteomes" id="UP000231586"/>
    </source>
</evidence>
<evidence type="ECO:0000256" key="4">
    <source>
        <dbReference type="ARBA" id="ARBA00022679"/>
    </source>
</evidence>
<dbReference type="RefSeq" id="WP_100350174.1">
    <property type="nucleotide sequence ID" value="NZ_PGTZ01000008.1"/>
</dbReference>
<evidence type="ECO:0000256" key="8">
    <source>
        <dbReference type="ARBA" id="ARBA00032386"/>
    </source>
</evidence>
<dbReference type="GO" id="GO:0005737">
    <property type="term" value="C:cytoplasm"/>
    <property type="evidence" value="ECO:0007669"/>
    <property type="project" value="InterPro"/>
</dbReference>
<dbReference type="GO" id="GO:0004340">
    <property type="term" value="F:glucokinase activity"/>
    <property type="evidence" value="ECO:0007669"/>
    <property type="project" value="UniProtKB-EC"/>
</dbReference>
<evidence type="ECO:0000256" key="3">
    <source>
        <dbReference type="ARBA" id="ARBA00014701"/>
    </source>
</evidence>
<evidence type="ECO:0000313" key="9">
    <source>
        <dbReference type="EMBL" id="PJI93492.1"/>
    </source>
</evidence>
<dbReference type="InterPro" id="IPR000600">
    <property type="entry name" value="ROK"/>
</dbReference>
<dbReference type="OrthoDB" id="9810372at2"/>
<keyword evidence="6 9" id="KW-0418">Kinase</keyword>
<dbReference type="EMBL" id="PGTZ01000008">
    <property type="protein sequence ID" value="PJI93492.1"/>
    <property type="molecule type" value="Genomic_DNA"/>
</dbReference>
<evidence type="ECO:0000256" key="1">
    <source>
        <dbReference type="ARBA" id="ARBA00006479"/>
    </source>
</evidence>
<dbReference type="InterPro" id="IPR004654">
    <property type="entry name" value="ROK_glcA"/>
</dbReference>
<dbReference type="NCBIfam" id="TIGR00744">
    <property type="entry name" value="ROK_glcA_fam"/>
    <property type="match status" value="1"/>
</dbReference>
<dbReference type="PANTHER" id="PTHR18964">
    <property type="entry name" value="ROK (REPRESSOR, ORF, KINASE) FAMILY"/>
    <property type="match status" value="1"/>
</dbReference>
<dbReference type="Gene3D" id="3.30.420.40">
    <property type="match status" value="2"/>
</dbReference>
<name>A0A2M8WRC1_9MICO</name>
<accession>A0A2M8WRC1</accession>
<dbReference type="PROSITE" id="PS01125">
    <property type="entry name" value="ROK"/>
    <property type="match status" value="1"/>
</dbReference>
<evidence type="ECO:0000256" key="6">
    <source>
        <dbReference type="ARBA" id="ARBA00022777"/>
    </source>
</evidence>